<dbReference type="CDD" id="cd00740">
    <property type="entry name" value="MeTr"/>
    <property type="match status" value="1"/>
</dbReference>
<dbReference type="InterPro" id="IPR036594">
    <property type="entry name" value="Meth_synthase_dom"/>
</dbReference>
<feature type="domain" description="B12-binding N-terminal" evidence="17">
    <location>
        <begin position="305"/>
        <end position="399"/>
    </location>
</feature>
<dbReference type="PANTHER" id="PTHR45833:SF1">
    <property type="entry name" value="METHIONINE SYNTHASE"/>
    <property type="match status" value="1"/>
</dbReference>
<dbReference type="SUPFAM" id="SSF56507">
    <property type="entry name" value="Methionine synthase activation domain-like"/>
    <property type="match status" value="1"/>
</dbReference>
<evidence type="ECO:0000256" key="10">
    <source>
        <dbReference type="PIRNR" id="PIRNR000381"/>
    </source>
</evidence>
<reference evidence="18 19" key="1">
    <citation type="journal article" date="2018" name="Syst. Appl. Microbiol.">
        <title>Ereboglobus luteus gen. nov. sp. nov. from cockroach guts, and new insights into the oxygen relationship of the genera Opitutus and Didymococcus (Verrucomicrobia: Opitutaceae).</title>
        <authorList>
            <person name="Tegtmeier D."/>
            <person name="Belitz A."/>
            <person name="Radek R."/>
            <person name="Heimerl T."/>
            <person name="Brune A."/>
        </authorList>
    </citation>
    <scope>NUCLEOTIDE SEQUENCE [LARGE SCALE GENOMIC DNA]</scope>
    <source>
        <strain evidence="18 19">Ho45</strain>
    </source>
</reference>
<keyword evidence="2 10" id="KW-0489">Methyltransferase</keyword>
<dbReference type="NCBIfam" id="TIGR02082">
    <property type="entry name" value="metH"/>
    <property type="match status" value="1"/>
</dbReference>
<dbReference type="GO" id="GO:0008270">
    <property type="term" value="F:zinc ion binding"/>
    <property type="evidence" value="ECO:0007669"/>
    <property type="project" value="UniProtKB-UniRule"/>
</dbReference>
<feature type="binding site" evidence="12">
    <location>
        <position position="349"/>
    </location>
    <ligand>
        <name>methylcob(III)alamin</name>
        <dbReference type="ChEBI" id="CHEBI:28115"/>
    </ligand>
</feature>
<proteinExistence type="inferred from homology"/>
<name>A0A2U8E1T7_9BACT</name>
<dbReference type="PIRSF" id="PIRSF000381">
    <property type="entry name" value="MetH"/>
    <property type="match status" value="1"/>
</dbReference>
<dbReference type="Gene3D" id="1.10.288.10">
    <property type="entry name" value="Cobalamin-dependent Methionine Synthase, domain 2"/>
    <property type="match status" value="1"/>
</dbReference>
<dbReference type="InterPro" id="IPR004223">
    <property type="entry name" value="VitB12-dep_Met_synth_activ_dom"/>
</dbReference>
<feature type="binding site" evidence="12">
    <location>
        <position position="476"/>
    </location>
    <ligand>
        <name>methylcob(III)alamin</name>
        <dbReference type="ChEBI" id="CHEBI:28115"/>
    </ligand>
</feature>
<dbReference type="InterPro" id="IPR011005">
    <property type="entry name" value="Dihydropteroate_synth-like_sf"/>
</dbReference>
<evidence type="ECO:0000256" key="11">
    <source>
        <dbReference type="PIRSR" id="PIRSR000381-1"/>
    </source>
</evidence>
<feature type="region of interest" description="Disordered" evidence="13">
    <location>
        <begin position="686"/>
        <end position="718"/>
    </location>
</feature>
<gene>
    <name evidence="18" type="primary">metH</name>
    <name evidence="18" type="ORF">CKA38_04745</name>
</gene>
<dbReference type="PROSITE" id="PS51337">
    <property type="entry name" value="B12_BINDING_NTER"/>
    <property type="match status" value="1"/>
</dbReference>
<dbReference type="InterPro" id="IPR000489">
    <property type="entry name" value="Pterin-binding_dom"/>
</dbReference>
<feature type="compositionally biased region" description="Polar residues" evidence="13">
    <location>
        <begin position="700"/>
        <end position="714"/>
    </location>
</feature>
<dbReference type="Pfam" id="PF00809">
    <property type="entry name" value="Pterin_bind"/>
    <property type="match status" value="1"/>
</dbReference>
<evidence type="ECO:0000313" key="18">
    <source>
        <dbReference type="EMBL" id="AWI08654.1"/>
    </source>
</evidence>
<dbReference type="SMART" id="SM01018">
    <property type="entry name" value="B12-binding_2"/>
    <property type="match status" value="1"/>
</dbReference>
<feature type="binding site" description="axial binding residue" evidence="11">
    <location>
        <position position="431"/>
    </location>
    <ligand>
        <name>methylcob(III)alamin</name>
        <dbReference type="ChEBI" id="CHEBI:28115"/>
    </ligand>
    <ligandPart>
        <name>Co</name>
        <dbReference type="ChEBI" id="CHEBI:27638"/>
    </ligandPart>
</feature>
<dbReference type="GO" id="GO:0031419">
    <property type="term" value="F:cobalamin binding"/>
    <property type="evidence" value="ECO:0007669"/>
    <property type="project" value="UniProtKB-UniRule"/>
</dbReference>
<dbReference type="KEGG" id="elut:CKA38_04745"/>
<dbReference type="EMBL" id="CP023004">
    <property type="protein sequence ID" value="AWI08654.1"/>
    <property type="molecule type" value="Genomic_DNA"/>
</dbReference>
<dbReference type="InterPro" id="IPR033706">
    <property type="entry name" value="Met_synthase_B12-bd"/>
</dbReference>
<dbReference type="Gene3D" id="3.10.196.10">
    <property type="entry name" value="Vitamin B12-dependent methionine synthase, activation domain"/>
    <property type="match status" value="1"/>
</dbReference>
<evidence type="ECO:0000256" key="2">
    <source>
        <dbReference type="ARBA" id="ARBA00022603"/>
    </source>
</evidence>
<dbReference type="PROSITE" id="PS51332">
    <property type="entry name" value="B12_BINDING"/>
    <property type="match status" value="1"/>
</dbReference>
<dbReference type="FunFam" id="3.20.20.20:FF:000002">
    <property type="entry name" value="Methionine synthase"/>
    <property type="match status" value="1"/>
</dbReference>
<feature type="binding site" evidence="12">
    <location>
        <begin position="889"/>
        <end position="890"/>
    </location>
    <ligand>
        <name>S-adenosyl-L-methionine</name>
        <dbReference type="ChEBI" id="CHEBI:59789"/>
    </ligand>
</feature>
<keyword evidence="19" id="KW-1185">Reference proteome</keyword>
<dbReference type="Gene3D" id="1.10.1240.10">
    <property type="entry name" value="Methionine synthase domain"/>
    <property type="match status" value="1"/>
</dbReference>
<dbReference type="SUPFAM" id="SSF51717">
    <property type="entry name" value="Dihydropteroate synthetase-like"/>
    <property type="match status" value="1"/>
</dbReference>
<feature type="binding site" evidence="12">
    <location>
        <begin position="428"/>
        <end position="432"/>
    </location>
    <ligand>
        <name>methylcob(III)alamin</name>
        <dbReference type="ChEBI" id="CHEBI:28115"/>
    </ligand>
</feature>
<feature type="domain" description="Pterin-binding" evidence="14">
    <location>
        <begin position="8"/>
        <end position="268"/>
    </location>
</feature>
<comment type="pathway">
    <text evidence="10">Amino-acid biosynthesis; L-methionine biosynthesis via de novo pathway; L-methionine from L-homocysteine (MetH route): step 1/1.</text>
</comment>
<dbReference type="Pfam" id="PF02607">
    <property type="entry name" value="B12-binding_2"/>
    <property type="match status" value="1"/>
</dbReference>
<dbReference type="PANTHER" id="PTHR45833">
    <property type="entry name" value="METHIONINE SYNTHASE"/>
    <property type="match status" value="1"/>
</dbReference>
<dbReference type="GO" id="GO:0050667">
    <property type="term" value="P:homocysteine metabolic process"/>
    <property type="evidence" value="ECO:0007669"/>
    <property type="project" value="TreeGrafter"/>
</dbReference>
<evidence type="ECO:0000256" key="7">
    <source>
        <dbReference type="ARBA" id="ARBA00022737"/>
    </source>
</evidence>
<comment type="cofactor">
    <cofactor evidence="10 11">
        <name>methylcob(III)alamin</name>
        <dbReference type="ChEBI" id="CHEBI:28115"/>
    </cofactor>
</comment>
<dbReference type="OrthoDB" id="9803687at2"/>
<dbReference type="FunFam" id="1.10.1240.10:FF:000001">
    <property type="entry name" value="Methionine synthase"/>
    <property type="match status" value="1"/>
</dbReference>
<keyword evidence="10" id="KW-0862">Zinc</keyword>
<feature type="binding site" evidence="12">
    <location>
        <position position="619"/>
    </location>
    <ligand>
        <name>S-adenosyl-L-methionine</name>
        <dbReference type="ChEBI" id="CHEBI:59789"/>
    </ligand>
</feature>
<dbReference type="Proteomes" id="UP000244896">
    <property type="component" value="Chromosome"/>
</dbReference>
<evidence type="ECO:0000256" key="1">
    <source>
        <dbReference type="ARBA" id="ARBA00010398"/>
    </source>
</evidence>
<dbReference type="Gene3D" id="3.40.50.280">
    <property type="entry name" value="Cobalamin-binding domain"/>
    <property type="match status" value="1"/>
</dbReference>
<dbReference type="InterPro" id="IPR006158">
    <property type="entry name" value="Cobalamin-bd"/>
</dbReference>
<dbReference type="AlphaFoldDB" id="A0A2U8E1T7"/>
<keyword evidence="8 10" id="KW-0170">Cobalt</keyword>
<keyword evidence="5 10" id="KW-0949">S-adenosyl-L-methionine</keyword>
<comment type="cofactor">
    <cofactor evidence="10">
        <name>Zn(2+)</name>
        <dbReference type="ChEBI" id="CHEBI:29105"/>
    </cofactor>
</comment>
<evidence type="ECO:0000259" key="16">
    <source>
        <dbReference type="PROSITE" id="PS51332"/>
    </source>
</evidence>
<feature type="region of interest" description="Disordered" evidence="13">
    <location>
        <begin position="398"/>
        <end position="418"/>
    </location>
</feature>
<dbReference type="Pfam" id="PF02310">
    <property type="entry name" value="B12-binding"/>
    <property type="match status" value="1"/>
</dbReference>
<keyword evidence="3 10" id="KW-0846">Cobalamin</keyword>
<evidence type="ECO:0000259" key="14">
    <source>
        <dbReference type="PROSITE" id="PS50972"/>
    </source>
</evidence>
<evidence type="ECO:0000256" key="9">
    <source>
        <dbReference type="NCBIfam" id="TIGR02082"/>
    </source>
</evidence>
<dbReference type="InterPro" id="IPR011822">
    <property type="entry name" value="MetH"/>
</dbReference>
<feature type="binding site" evidence="12">
    <location>
        <position position="532"/>
    </location>
    <ligand>
        <name>methylcob(III)alamin</name>
        <dbReference type="ChEBI" id="CHEBI:28115"/>
    </ligand>
</feature>
<comment type="domain">
    <text evidence="10">Modular enzyme with four functionally distinct domains. The isolated Hcy-binding domain catalyzes methyl transfer from free methylcobalamin to homocysteine. The Hcy-binding domain in association with the pterin-binding domain catalyzes the methylation of cob(I)alamin by methyltetrahydrofolate and the methylation of homocysteine. The B12-binding domain binds the cofactor. The AdoMet activation domain binds S-adenosyl-L-methionine. Under aerobic conditions cob(I)alamin can be converted to inactive cob(II)alamin. Reductive methylation by S-adenosyl-L-methionine and flavodoxin regenerates methylcobalamin.</text>
</comment>
<evidence type="ECO:0000256" key="3">
    <source>
        <dbReference type="ARBA" id="ARBA00022628"/>
    </source>
</evidence>
<sequence>MTNAASTLLVVGERTNITGSPKFAKAIRNADWRAAIEIARQQVENGANIIDINVDEALIDGEATMVHFLNLIAAEPDIARVPVMLDSSKWSVLEAGLQCLQGKGIVNSISLKDGEAEFLRRAELLRRYGAAAVVMAFDEQGQAASRDDKVRICTRAYRLLTERAAFPPEDIIFDPNVLTVATGIDEHNNYAVDFFEAARIIKQTLPGAKVSGGISNVSFAFRGNNPVREAIHTVFLYHAIRAGLDMAIVNAGMLGNYDEIDPALRARVEDVILNRHPEATDNLIALAEKIKTTAAPVSNLKSEISNSTVAPATVEERLSRAIVAGLDANIETDTELARQKFARPLDIIEGPLMDGMRIVGERFGAGKMFLPQVVKSARVMKRAVAYLTPFMEEEKRRLAAQESGVRSQESGEKQSGRAPRVVLATVKGDVHDIGKNIVGVVLACNNYEVHDLGVMVPCEKIIAEARRLNADLVGLSGLITPSLDEMTHVAAEMSRAGLDIPLLIGGATTSAAHTAVKIAPAYPPGVVHVLDASRVVNVASALLSPTQKPAFLADIFSRQQKLRDDFAARRAQKQLLPIAAARANRQPVDWSATDIPRPEFLGTRTHADIPVEDIIPYIDWSPFFSAWELTGRYPQIFDDPKIGNEARKLHTDAQQLLAKIAREKLFTPRAVVGFWPCNSTGDDIEVYDHEGRANPPGEPNTLSSNTTGTAQQEVSPHPGKTPLARLHHLRQQMEKPAGQHNHCLADYIAPRESDRTDYIGGFVVTAGDGVEKLAAEYKRAGDDYRAIMTQALGDRIAEALAEKMHKHARDLCGFGKTENLTPEDLIREKYRGIRPTPGYPACPDHTEKQTLFRLLNATEATGVSLTESCAMTPGSSVSGWYFNHPDSKYFGVGKLGRDQVEDYARRKTMPQAEAEKWLGPWLDYEVG</sequence>
<dbReference type="GO" id="GO:0005829">
    <property type="term" value="C:cytosol"/>
    <property type="evidence" value="ECO:0007669"/>
    <property type="project" value="TreeGrafter"/>
</dbReference>
<dbReference type="UniPathway" id="UPA00051">
    <property type="reaction ID" value="UER00081"/>
</dbReference>
<dbReference type="PROSITE" id="PS50974">
    <property type="entry name" value="ADOMET_ACTIVATION"/>
    <property type="match status" value="1"/>
</dbReference>
<evidence type="ECO:0000256" key="8">
    <source>
        <dbReference type="ARBA" id="ARBA00023285"/>
    </source>
</evidence>
<evidence type="ECO:0000259" key="17">
    <source>
        <dbReference type="PROSITE" id="PS51337"/>
    </source>
</evidence>
<dbReference type="GO" id="GO:0008705">
    <property type="term" value="F:methionine synthase activity"/>
    <property type="evidence" value="ECO:0007669"/>
    <property type="project" value="UniProtKB-UniRule"/>
</dbReference>
<dbReference type="InterPro" id="IPR050554">
    <property type="entry name" value="Met_Synthase/Corrinoid"/>
</dbReference>
<dbReference type="Pfam" id="PF02965">
    <property type="entry name" value="Met_synt_B12"/>
    <property type="match status" value="1"/>
</dbReference>
<feature type="binding site" evidence="12">
    <location>
        <position position="480"/>
    </location>
    <ligand>
        <name>methylcob(III)alamin</name>
        <dbReference type="ChEBI" id="CHEBI:28115"/>
    </ligand>
</feature>
<feature type="domain" description="B12-binding" evidence="16">
    <location>
        <begin position="418"/>
        <end position="553"/>
    </location>
</feature>
<dbReference type="InterPro" id="IPR003759">
    <property type="entry name" value="Cbl-bd_cap"/>
</dbReference>
<dbReference type="CDD" id="cd02069">
    <property type="entry name" value="methionine_synthase_B12_BD"/>
    <property type="match status" value="1"/>
</dbReference>
<evidence type="ECO:0000256" key="12">
    <source>
        <dbReference type="PIRSR" id="PIRSR000381-2"/>
    </source>
</evidence>
<dbReference type="SUPFAM" id="SSF52242">
    <property type="entry name" value="Cobalamin (vitamin B12)-binding domain"/>
    <property type="match status" value="1"/>
</dbReference>
<comment type="function">
    <text evidence="10">Catalyzes the transfer of a methyl group from methyl-cobalamin to homocysteine, yielding enzyme-bound cob(I)alamin and methionine. Subsequently, remethylates the cofactor using methyltetrahydrofolate.</text>
</comment>
<organism evidence="18 19">
    <name type="scientific">Ereboglobus luteus</name>
    <dbReference type="NCBI Taxonomy" id="1796921"/>
    <lineage>
        <taxon>Bacteria</taxon>
        <taxon>Pseudomonadati</taxon>
        <taxon>Verrucomicrobiota</taxon>
        <taxon>Opitutia</taxon>
        <taxon>Opitutales</taxon>
        <taxon>Opitutaceae</taxon>
        <taxon>Ereboglobus</taxon>
    </lineage>
</organism>
<dbReference type="GO" id="GO:0046653">
    <property type="term" value="P:tetrahydrofolate metabolic process"/>
    <property type="evidence" value="ECO:0007669"/>
    <property type="project" value="TreeGrafter"/>
</dbReference>
<keyword evidence="7" id="KW-0677">Repeat</keyword>
<evidence type="ECO:0000259" key="15">
    <source>
        <dbReference type="PROSITE" id="PS50974"/>
    </source>
</evidence>
<evidence type="ECO:0000256" key="4">
    <source>
        <dbReference type="ARBA" id="ARBA00022679"/>
    </source>
</evidence>
<evidence type="ECO:0000256" key="13">
    <source>
        <dbReference type="SAM" id="MobiDB-lite"/>
    </source>
</evidence>
<protein>
    <recommendedName>
        <fullName evidence="9 10">Methionine synthase</fullName>
        <ecNumber evidence="9 10">2.1.1.13</ecNumber>
    </recommendedName>
    <alternativeName>
        <fullName evidence="10">5-methyltetrahydrofolate--homocysteine methyltransferase</fullName>
    </alternativeName>
</protein>
<keyword evidence="6 10" id="KW-0479">Metal-binding</keyword>
<dbReference type="Gene3D" id="3.20.20.20">
    <property type="entry name" value="Dihydropteroate synthase-like"/>
    <property type="match status" value="1"/>
</dbReference>
<dbReference type="EC" id="2.1.1.13" evidence="9 10"/>
<accession>A0A2U8E1T7</accession>
<dbReference type="PROSITE" id="PS50972">
    <property type="entry name" value="PTERIN_BINDING"/>
    <property type="match status" value="1"/>
</dbReference>
<comment type="catalytic activity">
    <reaction evidence="10">
        <text>(6S)-5-methyl-5,6,7,8-tetrahydrofolate + L-homocysteine = (6S)-5,6,7,8-tetrahydrofolate + L-methionine</text>
        <dbReference type="Rhea" id="RHEA:11172"/>
        <dbReference type="ChEBI" id="CHEBI:18608"/>
        <dbReference type="ChEBI" id="CHEBI:57453"/>
        <dbReference type="ChEBI" id="CHEBI:57844"/>
        <dbReference type="ChEBI" id="CHEBI:58199"/>
        <dbReference type="EC" id="2.1.1.13"/>
    </reaction>
</comment>
<dbReference type="InterPro" id="IPR036724">
    <property type="entry name" value="Cobalamin-bd_sf"/>
</dbReference>
<evidence type="ECO:0000313" key="19">
    <source>
        <dbReference type="Proteomes" id="UP000244896"/>
    </source>
</evidence>
<feature type="binding site" evidence="12">
    <location>
        <position position="834"/>
    </location>
    <ligand>
        <name>S-adenosyl-L-methionine</name>
        <dbReference type="ChEBI" id="CHEBI:59789"/>
    </ligand>
</feature>
<dbReference type="SUPFAM" id="SSF47644">
    <property type="entry name" value="Methionine synthase domain"/>
    <property type="match status" value="1"/>
</dbReference>
<comment type="similarity">
    <text evidence="1">Belongs to the vitamin-B12 dependent methionine synthase family.</text>
</comment>
<evidence type="ECO:0000256" key="5">
    <source>
        <dbReference type="ARBA" id="ARBA00022691"/>
    </source>
</evidence>
<evidence type="ECO:0000256" key="6">
    <source>
        <dbReference type="ARBA" id="ARBA00022723"/>
    </source>
</evidence>
<dbReference type="GO" id="GO:0032259">
    <property type="term" value="P:methylation"/>
    <property type="evidence" value="ECO:0007669"/>
    <property type="project" value="UniProtKB-KW"/>
</dbReference>
<feature type="domain" description="AdoMet activation" evidence="15">
    <location>
        <begin position="569"/>
        <end position="927"/>
    </location>
</feature>
<keyword evidence="10" id="KW-0028">Amino-acid biosynthesis</keyword>
<keyword evidence="4 10" id="KW-0808">Transferase</keyword>
<keyword evidence="10" id="KW-0486">Methionine biosynthesis</keyword>
<dbReference type="InterPro" id="IPR037010">
    <property type="entry name" value="VitB12-dep_Met_synth_activ_sf"/>
</dbReference>